<comment type="caution">
    <text evidence="2">The sequence shown here is derived from an EMBL/GenBank/DDBJ whole genome shotgun (WGS) entry which is preliminary data.</text>
</comment>
<dbReference type="CDD" id="cd09272">
    <property type="entry name" value="RNase_HI_RT_Ty1"/>
    <property type="match status" value="1"/>
</dbReference>
<dbReference type="PANTHER" id="PTHR11439:SF489">
    <property type="entry name" value="RNA-DIRECTED DNA POLYMERASE"/>
    <property type="match status" value="1"/>
</dbReference>
<dbReference type="InterPro" id="IPR013103">
    <property type="entry name" value="RVT_2"/>
</dbReference>
<gene>
    <name evidence="2" type="ORF">Tci_032346</name>
</gene>
<dbReference type="Pfam" id="PF07727">
    <property type="entry name" value="RVT_2"/>
    <property type="match status" value="1"/>
</dbReference>
<name>A0A6L2LFI2_TANCI</name>
<protein>
    <submittedName>
        <fullName evidence="2">Ribonuclease H-like domain-containing protein</fullName>
    </submittedName>
</protein>
<dbReference type="SUPFAM" id="SSF56672">
    <property type="entry name" value="DNA/RNA polymerases"/>
    <property type="match status" value="1"/>
</dbReference>
<dbReference type="PANTHER" id="PTHR11439">
    <property type="entry name" value="GAG-POL-RELATED RETROTRANSPOSON"/>
    <property type="match status" value="1"/>
</dbReference>
<reference evidence="2" key="1">
    <citation type="journal article" date="2019" name="Sci. Rep.">
        <title>Draft genome of Tanacetum cinerariifolium, the natural source of mosquito coil.</title>
        <authorList>
            <person name="Yamashiro T."/>
            <person name="Shiraishi A."/>
            <person name="Satake H."/>
            <person name="Nakayama K."/>
        </authorList>
    </citation>
    <scope>NUCLEOTIDE SEQUENCE</scope>
</reference>
<proteinExistence type="predicted"/>
<dbReference type="AlphaFoldDB" id="A0A6L2LFI2"/>
<dbReference type="InterPro" id="IPR043502">
    <property type="entry name" value="DNA/RNA_pol_sf"/>
</dbReference>
<feature type="non-terminal residue" evidence="2">
    <location>
        <position position="1"/>
    </location>
</feature>
<dbReference type="EMBL" id="BKCJ010004323">
    <property type="protein sequence ID" value="GEU60368.1"/>
    <property type="molecule type" value="Genomic_DNA"/>
</dbReference>
<sequence length="295" mass="33772">NDTWYLVDLPFGRKPIGSKWVFKIKCKSDGEVDRFKARVVAKGFGQKEGLDYEETFSPVVKMGTIRCFLSLVVQNEWDIYQMDINNAFLYGDLIEEVYMLSPPGFFDPSDKRHMHAPLKSHFDIALRLLKYLKLALSFGVQFVKRQSGFDIKAFSDFDWAKCPVTRRSVSGYCVFVNGCLVSWKSKKQVTLSKCSAEAEYRSMAAATCEIMWFVKIMSDLNIKNLLPAELYCDNKAAMQIAANPVMHEKTKHFNLDVHFIREKVCSGFIKTVKVESKDNAADILTKAFGLFQHIF</sequence>
<feature type="domain" description="Reverse transcriptase Ty1/copia-type" evidence="1">
    <location>
        <begin position="1"/>
        <end position="109"/>
    </location>
</feature>
<accession>A0A6L2LFI2</accession>
<evidence type="ECO:0000259" key="1">
    <source>
        <dbReference type="Pfam" id="PF07727"/>
    </source>
</evidence>
<evidence type="ECO:0000313" key="2">
    <source>
        <dbReference type="EMBL" id="GEU60368.1"/>
    </source>
</evidence>
<organism evidence="2">
    <name type="scientific">Tanacetum cinerariifolium</name>
    <name type="common">Dalmatian daisy</name>
    <name type="synonym">Chrysanthemum cinerariifolium</name>
    <dbReference type="NCBI Taxonomy" id="118510"/>
    <lineage>
        <taxon>Eukaryota</taxon>
        <taxon>Viridiplantae</taxon>
        <taxon>Streptophyta</taxon>
        <taxon>Embryophyta</taxon>
        <taxon>Tracheophyta</taxon>
        <taxon>Spermatophyta</taxon>
        <taxon>Magnoliopsida</taxon>
        <taxon>eudicotyledons</taxon>
        <taxon>Gunneridae</taxon>
        <taxon>Pentapetalae</taxon>
        <taxon>asterids</taxon>
        <taxon>campanulids</taxon>
        <taxon>Asterales</taxon>
        <taxon>Asteraceae</taxon>
        <taxon>Asteroideae</taxon>
        <taxon>Anthemideae</taxon>
        <taxon>Anthemidinae</taxon>
        <taxon>Tanacetum</taxon>
    </lineage>
</organism>